<comment type="caution">
    <text evidence="3">The sequence shown here is derived from an EMBL/GenBank/DDBJ whole genome shotgun (WGS) entry which is preliminary data.</text>
</comment>
<feature type="transmembrane region" description="Helical" evidence="2">
    <location>
        <begin position="154"/>
        <end position="172"/>
    </location>
</feature>
<dbReference type="EMBL" id="JAMQON010000001">
    <property type="protein sequence ID" value="MDS0259310.1"/>
    <property type="molecule type" value="Genomic_DNA"/>
</dbReference>
<organism evidence="3 4">
    <name type="scientific">Haloarcula saliterrae</name>
    <dbReference type="NCBI Taxonomy" id="2950534"/>
    <lineage>
        <taxon>Archaea</taxon>
        <taxon>Methanobacteriati</taxon>
        <taxon>Methanobacteriota</taxon>
        <taxon>Stenosarchaea group</taxon>
        <taxon>Halobacteria</taxon>
        <taxon>Halobacteriales</taxon>
        <taxon>Haloarculaceae</taxon>
        <taxon>Haloarcula</taxon>
    </lineage>
</organism>
<evidence type="ECO:0000313" key="4">
    <source>
        <dbReference type="Proteomes" id="UP001259659"/>
    </source>
</evidence>
<feature type="transmembrane region" description="Helical" evidence="2">
    <location>
        <begin position="98"/>
        <end position="118"/>
    </location>
</feature>
<proteinExistence type="predicted"/>
<gene>
    <name evidence="3" type="ORF">NDI56_07885</name>
</gene>
<reference evidence="3 4" key="1">
    <citation type="submission" date="2022-06" db="EMBL/GenBank/DDBJ databases">
        <title>Haloarcula sp. a new haloarchaeum isolate from saline soil.</title>
        <authorList>
            <person name="Strakova D."/>
            <person name="Galisteo C."/>
            <person name="Sanchez-Porro C."/>
            <person name="Ventosa A."/>
        </authorList>
    </citation>
    <scope>NUCLEOTIDE SEQUENCE [LARGE SCALE GENOMIC DNA]</scope>
    <source>
        <strain evidence="3 4">S1CR25-12</strain>
    </source>
</reference>
<feature type="compositionally biased region" description="Low complexity" evidence="1">
    <location>
        <begin position="280"/>
        <end position="294"/>
    </location>
</feature>
<keyword evidence="4" id="KW-1185">Reference proteome</keyword>
<feature type="transmembrane region" description="Helical" evidence="2">
    <location>
        <begin position="57"/>
        <end position="77"/>
    </location>
</feature>
<feature type="transmembrane region" description="Helical" evidence="2">
    <location>
        <begin position="203"/>
        <end position="226"/>
    </location>
</feature>
<sequence length="381" mass="38898">MELRRSVALLATELWLLVGAVAGYLFYGAWVVATGLVVEAFAPTFAAMAVTADVTGLVVFAAVAWLLAPAAVAAWLLDRQLSNDYGNLVSQYRIDNPGVLPAPSGVLMILAAVAAIGLGPRPAVVALTAVASVHLLVRTIAFGRRVYSFSPRPLFTVLTAVSAVALAAAWLVHAPGLPGPVGERVASAGVASVVETGLGAAGVAPATALGALVTVPALLSGVYLGIQALVARRVRAQAPLARPDKRAEQRYPIMPPVADSSRPGPPTPTANGSSAGADEPGTPDSSDASSTADDGAGDPSDDGHSHTRVFTTDEPIPDDGESMAAVAEDGDEAEEDGWIDDTAIFTPEGATSSAEECGACGESIPRESVTFCPNCGERIQR</sequence>
<dbReference type="RefSeq" id="WP_310918897.1">
    <property type="nucleotide sequence ID" value="NZ_JAMQON010000001.1"/>
</dbReference>
<dbReference type="Proteomes" id="UP001259659">
    <property type="component" value="Unassembled WGS sequence"/>
</dbReference>
<evidence type="ECO:0000256" key="2">
    <source>
        <dbReference type="SAM" id="Phobius"/>
    </source>
</evidence>
<feature type="region of interest" description="Disordered" evidence="1">
    <location>
        <begin position="240"/>
        <end position="337"/>
    </location>
</feature>
<feature type="transmembrane region" description="Helical" evidence="2">
    <location>
        <begin position="124"/>
        <end position="142"/>
    </location>
</feature>
<keyword evidence="2" id="KW-0472">Membrane</keyword>
<feature type="transmembrane region" description="Helical" evidence="2">
    <location>
        <begin position="14"/>
        <end position="37"/>
    </location>
</feature>
<accession>A0ABU2FC73</accession>
<name>A0ABU2FC73_9EURY</name>
<evidence type="ECO:0000256" key="1">
    <source>
        <dbReference type="SAM" id="MobiDB-lite"/>
    </source>
</evidence>
<keyword evidence="2" id="KW-0812">Transmembrane</keyword>
<evidence type="ECO:0000313" key="3">
    <source>
        <dbReference type="EMBL" id="MDS0259310.1"/>
    </source>
</evidence>
<feature type="compositionally biased region" description="Acidic residues" evidence="1">
    <location>
        <begin position="328"/>
        <end position="337"/>
    </location>
</feature>
<protein>
    <submittedName>
        <fullName evidence="3">Zinc ribbon domain-containing protein</fullName>
    </submittedName>
</protein>
<keyword evidence="2" id="KW-1133">Transmembrane helix</keyword>